<dbReference type="PATRIC" id="fig|1255043.3.peg.592"/>
<protein>
    <submittedName>
        <fullName evidence="2">Uncharacterized protein</fullName>
    </submittedName>
</protein>
<gene>
    <name evidence="2" type="ordered locus">TVNIR_0586</name>
</gene>
<organism evidence="2 3">
    <name type="scientific">Thioalkalivibrio nitratireducens (strain DSM 14787 / UNIQEM 213 / ALEN2)</name>
    <dbReference type="NCBI Taxonomy" id="1255043"/>
    <lineage>
        <taxon>Bacteria</taxon>
        <taxon>Pseudomonadati</taxon>
        <taxon>Pseudomonadota</taxon>
        <taxon>Gammaproteobacteria</taxon>
        <taxon>Chromatiales</taxon>
        <taxon>Ectothiorhodospiraceae</taxon>
        <taxon>Thioalkalivibrio</taxon>
    </lineage>
</organism>
<dbReference type="InterPro" id="IPR036163">
    <property type="entry name" value="HMA_dom_sf"/>
</dbReference>
<dbReference type="eggNOG" id="ENOG5032T53">
    <property type="taxonomic scope" value="Bacteria"/>
</dbReference>
<reference evidence="2" key="1">
    <citation type="submission" date="2015-12" db="EMBL/GenBank/DDBJ databases">
        <authorList>
            <person name="Tikhonova T.V."/>
            <person name="Pavlov A.R."/>
            <person name="Beletsky A.V."/>
            <person name="Mardanov A.V."/>
            <person name="Sorokin D.Y."/>
            <person name="Ravin N.V."/>
            <person name="Popov V.O."/>
        </authorList>
    </citation>
    <scope>NUCLEOTIDE SEQUENCE</scope>
    <source>
        <strain evidence="2">DSM 14787</strain>
    </source>
</reference>
<accession>L0DTG2</accession>
<evidence type="ECO:0000313" key="3">
    <source>
        <dbReference type="Proteomes" id="UP000010809"/>
    </source>
</evidence>
<keyword evidence="1" id="KW-0472">Membrane</keyword>
<feature type="transmembrane region" description="Helical" evidence="1">
    <location>
        <begin position="116"/>
        <end position="134"/>
    </location>
</feature>
<dbReference type="GO" id="GO:0046872">
    <property type="term" value="F:metal ion binding"/>
    <property type="evidence" value="ECO:0007669"/>
    <property type="project" value="InterPro"/>
</dbReference>
<dbReference type="Proteomes" id="UP000010809">
    <property type="component" value="Chromosome"/>
</dbReference>
<dbReference type="AlphaFoldDB" id="L0DTG2"/>
<name>L0DTG2_THIND</name>
<dbReference type="RefSeq" id="WP_015257440.1">
    <property type="nucleotide sequence ID" value="NC_019902.2"/>
</dbReference>
<dbReference type="STRING" id="1255043.TVNIR_0586"/>
<dbReference type="KEGG" id="tni:TVNIR_0586"/>
<proteinExistence type="predicted"/>
<keyword evidence="3" id="KW-1185">Reference proteome</keyword>
<dbReference type="HOGENOM" id="CLU_149217_0_0_6"/>
<dbReference type="SUPFAM" id="SSF55008">
    <property type="entry name" value="HMA, heavy metal-associated domain"/>
    <property type="match status" value="1"/>
</dbReference>
<evidence type="ECO:0000256" key="1">
    <source>
        <dbReference type="SAM" id="Phobius"/>
    </source>
</evidence>
<evidence type="ECO:0000313" key="2">
    <source>
        <dbReference type="EMBL" id="AGA32287.1"/>
    </source>
</evidence>
<keyword evidence="1" id="KW-1133">Transmembrane helix</keyword>
<dbReference type="Gene3D" id="3.30.70.100">
    <property type="match status" value="1"/>
</dbReference>
<keyword evidence="1" id="KW-0812">Transmembrane</keyword>
<sequence length="140" mass="14995">MIVSTVNGRVRVRARVLRASKAAARIAAEVGALPGVVDARPNAGAGCLTVTFDTDTLDVQVLEERIEALCQAAERVPRNSNGRGLSRTLNRATKYGMLATLTTSLAYGYLGRKKAHIGFGAAFLAFAGVHLFRYQGSLFR</sequence>
<dbReference type="EMBL" id="CP003989">
    <property type="protein sequence ID" value="AGA32287.1"/>
    <property type="molecule type" value="Genomic_DNA"/>
</dbReference>